<sequence>MLDVVDPATGERVGEVVPATEEEVARAVAAADAARTAWRRT</sequence>
<keyword evidence="1" id="KW-0560">Oxidoreductase</keyword>
<proteinExistence type="predicted"/>
<dbReference type="InterPro" id="IPR015590">
    <property type="entry name" value="Aldehyde_DH_dom"/>
</dbReference>
<keyword evidence="4" id="KW-1185">Reference proteome</keyword>
<dbReference type="GO" id="GO:0016491">
    <property type="term" value="F:oxidoreductase activity"/>
    <property type="evidence" value="ECO:0007669"/>
    <property type="project" value="UniProtKB-KW"/>
</dbReference>
<dbReference type="AlphaFoldDB" id="A0A849C457"/>
<feature type="non-terminal residue" evidence="3">
    <location>
        <position position="41"/>
    </location>
</feature>
<dbReference type="EMBL" id="JABEMA010000348">
    <property type="protein sequence ID" value="NNH24418.1"/>
    <property type="molecule type" value="Genomic_DNA"/>
</dbReference>
<dbReference type="InterPro" id="IPR016162">
    <property type="entry name" value="Ald_DH_N"/>
</dbReference>
<evidence type="ECO:0000256" key="1">
    <source>
        <dbReference type="ARBA" id="ARBA00023002"/>
    </source>
</evidence>
<dbReference type="SUPFAM" id="SSF53720">
    <property type="entry name" value="ALDH-like"/>
    <property type="match status" value="1"/>
</dbReference>
<reference evidence="3 4" key="1">
    <citation type="submission" date="2020-05" db="EMBL/GenBank/DDBJ databases">
        <title>MicrobeNet Type strains.</title>
        <authorList>
            <person name="Nicholson A.C."/>
        </authorList>
    </citation>
    <scope>NUCLEOTIDE SEQUENCE [LARGE SCALE GENOMIC DNA]</scope>
    <source>
        <strain evidence="3 4">JCM 14547</strain>
    </source>
</reference>
<evidence type="ECO:0000259" key="2">
    <source>
        <dbReference type="Pfam" id="PF00171"/>
    </source>
</evidence>
<dbReference type="Gene3D" id="3.40.605.10">
    <property type="entry name" value="Aldehyde Dehydrogenase, Chain A, domain 1"/>
    <property type="match status" value="1"/>
</dbReference>
<dbReference type="Pfam" id="PF00171">
    <property type="entry name" value="Aldedh"/>
    <property type="match status" value="1"/>
</dbReference>
<dbReference type="InterPro" id="IPR016161">
    <property type="entry name" value="Ald_DH/histidinol_DH"/>
</dbReference>
<evidence type="ECO:0000313" key="4">
    <source>
        <dbReference type="Proteomes" id="UP000555552"/>
    </source>
</evidence>
<organism evidence="3 4">
    <name type="scientific">Pseudokineococcus marinus</name>
    <dbReference type="NCBI Taxonomy" id="351215"/>
    <lineage>
        <taxon>Bacteria</taxon>
        <taxon>Bacillati</taxon>
        <taxon>Actinomycetota</taxon>
        <taxon>Actinomycetes</taxon>
        <taxon>Kineosporiales</taxon>
        <taxon>Kineosporiaceae</taxon>
        <taxon>Pseudokineococcus</taxon>
    </lineage>
</organism>
<dbReference type="Proteomes" id="UP000555552">
    <property type="component" value="Unassembled WGS sequence"/>
</dbReference>
<protein>
    <submittedName>
        <fullName evidence="3">Aldehyde dehydrogenase family protein</fullName>
    </submittedName>
</protein>
<feature type="domain" description="Aldehyde dehydrogenase" evidence="2">
    <location>
        <begin position="2"/>
        <end position="41"/>
    </location>
</feature>
<comment type="caution">
    <text evidence="3">The sequence shown here is derived from an EMBL/GenBank/DDBJ whole genome shotgun (WGS) entry which is preliminary data.</text>
</comment>
<evidence type="ECO:0000313" key="3">
    <source>
        <dbReference type="EMBL" id="NNH24418.1"/>
    </source>
</evidence>
<name>A0A849C457_9ACTN</name>
<accession>A0A849C457</accession>
<gene>
    <name evidence="3" type="ORF">HLB09_15250</name>
</gene>